<evidence type="ECO:0000256" key="5">
    <source>
        <dbReference type="ARBA" id="ARBA00022692"/>
    </source>
</evidence>
<dbReference type="Pfam" id="PF04143">
    <property type="entry name" value="Sulf_transp"/>
    <property type="match status" value="1"/>
</dbReference>
<keyword evidence="10" id="KW-1185">Reference proteome</keyword>
<keyword evidence="6 8" id="KW-1133">Transmembrane helix</keyword>
<feature type="transmembrane region" description="Helical" evidence="8">
    <location>
        <begin position="161"/>
        <end position="182"/>
    </location>
</feature>
<dbReference type="PANTHER" id="PTHR30574:SF1">
    <property type="entry name" value="SULPHUR TRANSPORT DOMAIN-CONTAINING PROTEIN"/>
    <property type="match status" value="1"/>
</dbReference>
<dbReference type="PANTHER" id="PTHR30574">
    <property type="entry name" value="INNER MEMBRANE PROTEIN YEDE"/>
    <property type="match status" value="1"/>
</dbReference>
<keyword evidence="2" id="KW-0813">Transport</keyword>
<feature type="transmembrane region" description="Helical" evidence="8">
    <location>
        <begin position="239"/>
        <end position="257"/>
    </location>
</feature>
<dbReference type="AlphaFoldDB" id="A0AA40C9X5"/>
<evidence type="ECO:0000256" key="7">
    <source>
        <dbReference type="ARBA" id="ARBA00023136"/>
    </source>
</evidence>
<evidence type="ECO:0000256" key="8">
    <source>
        <dbReference type="SAM" id="Phobius"/>
    </source>
</evidence>
<gene>
    <name evidence="9" type="ORF">B0T17DRAFT_634740</name>
</gene>
<keyword evidence="7 8" id="KW-0472">Membrane</keyword>
<evidence type="ECO:0000256" key="2">
    <source>
        <dbReference type="ARBA" id="ARBA00022448"/>
    </source>
</evidence>
<keyword evidence="5 8" id="KW-0812">Transmembrane</keyword>
<dbReference type="Proteomes" id="UP001174934">
    <property type="component" value="Unassembled WGS sequence"/>
</dbReference>
<feature type="transmembrane region" description="Helical" evidence="8">
    <location>
        <begin position="188"/>
        <end position="207"/>
    </location>
</feature>
<keyword evidence="4" id="KW-0997">Cell inner membrane</keyword>
<feature type="transmembrane region" description="Helical" evidence="8">
    <location>
        <begin position="295"/>
        <end position="317"/>
    </location>
</feature>
<sequence>MDTLISGAAFGAALTASGVFQPSVIISQLKFQSFHMIQAFLTAAASSACIVTAAHKLGYVHLSPRSFSSLGLFGRGDGNIIGGLLLGAGMMLSGACPGTVLAQVGLGVRSGFYALQGAVLAGIFWTGVFQPFLARSCPAKAAAPGETLTVYENLGVKRSTFLLGFEALCAAVVAATLAYTTMGPEAKIHPILGGLCIGAAQLTSLLLRKSLMGTSTSYEEIGNWFWGFFKGNVPQKSTNILFCSGMVGGAWLLGSFYPALAKVTAVSVSPLSAGLGGFLMILGSRIAGGCTSGHGISGISLMSTSSFLTIAAAFGAVSELVGHHMGAEGVSFASATSFAFCFGRFP</sequence>
<feature type="transmembrane region" description="Helical" evidence="8">
    <location>
        <begin position="80"/>
        <end position="106"/>
    </location>
</feature>
<feature type="transmembrane region" description="Helical" evidence="8">
    <location>
        <begin position="34"/>
        <end position="59"/>
    </location>
</feature>
<evidence type="ECO:0000256" key="1">
    <source>
        <dbReference type="ARBA" id="ARBA00004429"/>
    </source>
</evidence>
<organism evidence="9 10">
    <name type="scientific">Bombardia bombarda</name>
    <dbReference type="NCBI Taxonomy" id="252184"/>
    <lineage>
        <taxon>Eukaryota</taxon>
        <taxon>Fungi</taxon>
        <taxon>Dikarya</taxon>
        <taxon>Ascomycota</taxon>
        <taxon>Pezizomycotina</taxon>
        <taxon>Sordariomycetes</taxon>
        <taxon>Sordariomycetidae</taxon>
        <taxon>Sordariales</taxon>
        <taxon>Lasiosphaeriaceae</taxon>
        <taxon>Bombardia</taxon>
    </lineage>
</organism>
<feature type="transmembrane region" description="Helical" evidence="8">
    <location>
        <begin position="112"/>
        <end position="133"/>
    </location>
</feature>
<keyword evidence="3" id="KW-1003">Cell membrane</keyword>
<evidence type="ECO:0000256" key="3">
    <source>
        <dbReference type="ARBA" id="ARBA00022475"/>
    </source>
</evidence>
<evidence type="ECO:0000256" key="4">
    <source>
        <dbReference type="ARBA" id="ARBA00022519"/>
    </source>
</evidence>
<accession>A0AA40C9X5</accession>
<feature type="transmembrane region" description="Helical" evidence="8">
    <location>
        <begin position="263"/>
        <end position="283"/>
    </location>
</feature>
<comment type="subcellular location">
    <subcellularLocation>
        <location evidence="1">Cell inner membrane</location>
        <topology evidence="1">Multi-pass membrane protein</topology>
    </subcellularLocation>
</comment>
<name>A0AA40C9X5_9PEZI</name>
<dbReference type="GO" id="GO:0005886">
    <property type="term" value="C:plasma membrane"/>
    <property type="evidence" value="ECO:0007669"/>
    <property type="project" value="UniProtKB-SubCell"/>
</dbReference>
<dbReference type="EMBL" id="JAULSR010000002">
    <property type="protein sequence ID" value="KAK0629663.1"/>
    <property type="molecule type" value="Genomic_DNA"/>
</dbReference>
<dbReference type="InterPro" id="IPR007272">
    <property type="entry name" value="Sulf_transp_TsuA/YedE"/>
</dbReference>
<comment type="caution">
    <text evidence="9">The sequence shown here is derived from an EMBL/GenBank/DDBJ whole genome shotgun (WGS) entry which is preliminary data.</text>
</comment>
<evidence type="ECO:0000313" key="10">
    <source>
        <dbReference type="Proteomes" id="UP001174934"/>
    </source>
</evidence>
<reference evidence="9" key="1">
    <citation type="submission" date="2023-06" db="EMBL/GenBank/DDBJ databases">
        <title>Genome-scale phylogeny and comparative genomics of the fungal order Sordariales.</title>
        <authorList>
            <consortium name="Lawrence Berkeley National Laboratory"/>
            <person name="Hensen N."/>
            <person name="Bonometti L."/>
            <person name="Westerberg I."/>
            <person name="Brannstrom I.O."/>
            <person name="Guillou S."/>
            <person name="Cros-Aarteil S."/>
            <person name="Calhoun S."/>
            <person name="Haridas S."/>
            <person name="Kuo A."/>
            <person name="Mondo S."/>
            <person name="Pangilinan J."/>
            <person name="Riley R."/>
            <person name="LaButti K."/>
            <person name="Andreopoulos B."/>
            <person name="Lipzen A."/>
            <person name="Chen C."/>
            <person name="Yanf M."/>
            <person name="Daum C."/>
            <person name="Ng V."/>
            <person name="Clum A."/>
            <person name="Steindorff A."/>
            <person name="Ohm R."/>
            <person name="Martin F."/>
            <person name="Silar P."/>
            <person name="Natvig D."/>
            <person name="Lalanne C."/>
            <person name="Gautier V."/>
            <person name="Ament-velasquez S.L."/>
            <person name="Kruys A."/>
            <person name="Hutchinson M.I."/>
            <person name="Powell A.J."/>
            <person name="Barry K."/>
            <person name="Miller A.N."/>
            <person name="Grigoriev I.V."/>
            <person name="Debuchy R."/>
            <person name="Gladieux P."/>
            <person name="Thoren M.H."/>
            <person name="Johannesson H."/>
        </authorList>
    </citation>
    <scope>NUCLEOTIDE SEQUENCE</scope>
    <source>
        <strain evidence="9">SMH3391-2</strain>
    </source>
</reference>
<protein>
    <submittedName>
        <fullName evidence="9">YeeE/YedE family protein</fullName>
    </submittedName>
</protein>
<proteinExistence type="predicted"/>
<evidence type="ECO:0000256" key="6">
    <source>
        <dbReference type="ARBA" id="ARBA00022989"/>
    </source>
</evidence>
<evidence type="ECO:0000313" key="9">
    <source>
        <dbReference type="EMBL" id="KAK0629663.1"/>
    </source>
</evidence>